<dbReference type="Gene3D" id="4.10.1290.10">
    <property type="entry name" value="Tumor necrosis factor receptor superfamily"/>
    <property type="match status" value="2"/>
</dbReference>
<evidence type="ECO:0000313" key="4">
    <source>
        <dbReference type="Ensembl" id="ENSSORP00005030397.1"/>
    </source>
</evidence>
<gene>
    <name evidence="4" type="primary">tnfrsf13b</name>
</gene>
<keyword evidence="2" id="KW-0812">Transmembrane</keyword>
<dbReference type="InterPro" id="IPR001368">
    <property type="entry name" value="TNFR/NGFR_Cys_rich_reg"/>
</dbReference>
<name>A0A673APR6_9TELE</name>
<evidence type="ECO:0000256" key="2">
    <source>
        <dbReference type="SAM" id="Phobius"/>
    </source>
</evidence>
<organism evidence="4 5">
    <name type="scientific">Sphaeramia orbicularis</name>
    <name type="common">orbiculate cardinalfish</name>
    <dbReference type="NCBI Taxonomy" id="375764"/>
    <lineage>
        <taxon>Eukaryota</taxon>
        <taxon>Metazoa</taxon>
        <taxon>Chordata</taxon>
        <taxon>Craniata</taxon>
        <taxon>Vertebrata</taxon>
        <taxon>Euteleostomi</taxon>
        <taxon>Actinopterygii</taxon>
        <taxon>Neopterygii</taxon>
        <taxon>Teleostei</taxon>
        <taxon>Neoteleostei</taxon>
        <taxon>Acanthomorphata</taxon>
        <taxon>Gobiaria</taxon>
        <taxon>Kurtiformes</taxon>
        <taxon>Apogonoidei</taxon>
        <taxon>Apogonidae</taxon>
        <taxon>Apogoninae</taxon>
        <taxon>Sphaeramia</taxon>
    </lineage>
</organism>
<evidence type="ECO:0000313" key="5">
    <source>
        <dbReference type="Proteomes" id="UP000472271"/>
    </source>
</evidence>
<keyword evidence="5" id="KW-1185">Reference proteome</keyword>
<accession>A0A673APR6</accession>
<proteinExistence type="predicted"/>
<evidence type="ECO:0000259" key="3">
    <source>
        <dbReference type="PROSITE" id="PS00652"/>
    </source>
</evidence>
<keyword evidence="2" id="KW-1133">Transmembrane helix</keyword>
<dbReference type="GO" id="GO:0030889">
    <property type="term" value="P:negative regulation of B cell proliferation"/>
    <property type="evidence" value="ECO:0007669"/>
    <property type="project" value="TreeGrafter"/>
</dbReference>
<dbReference type="InterPro" id="IPR015384">
    <property type="entry name" value="TACI_Cys-rich-dom"/>
</dbReference>
<feature type="compositionally biased region" description="Basic and acidic residues" evidence="1">
    <location>
        <begin position="182"/>
        <end position="195"/>
    </location>
</feature>
<dbReference type="GO" id="GO:0002244">
    <property type="term" value="P:hematopoietic progenitor cell differentiation"/>
    <property type="evidence" value="ECO:0007669"/>
    <property type="project" value="TreeGrafter"/>
</dbReference>
<reference evidence="4" key="1">
    <citation type="submission" date="2019-06" db="EMBL/GenBank/DDBJ databases">
        <authorList>
            <consortium name="Wellcome Sanger Institute Data Sharing"/>
        </authorList>
    </citation>
    <scope>NUCLEOTIDE SEQUENCE [LARGE SCALE GENOMIC DNA]</scope>
</reference>
<dbReference type="Pfam" id="PF09305">
    <property type="entry name" value="TACI-CRD2"/>
    <property type="match status" value="1"/>
</dbReference>
<keyword evidence="2" id="KW-0472">Membrane</keyword>
<dbReference type="GO" id="GO:0005886">
    <property type="term" value="C:plasma membrane"/>
    <property type="evidence" value="ECO:0007669"/>
    <property type="project" value="InterPro"/>
</dbReference>
<protein>
    <recommendedName>
        <fullName evidence="3">TNFR-Cys domain-containing protein</fullName>
    </recommendedName>
</protein>
<dbReference type="SUPFAM" id="SSF57586">
    <property type="entry name" value="TNF receptor-like"/>
    <property type="match status" value="1"/>
</dbReference>
<reference evidence="4" key="2">
    <citation type="submission" date="2025-08" db="UniProtKB">
        <authorList>
            <consortium name="Ensembl"/>
        </authorList>
    </citation>
    <scope>IDENTIFICATION</scope>
</reference>
<reference evidence="4" key="3">
    <citation type="submission" date="2025-09" db="UniProtKB">
        <authorList>
            <consortium name="Ensembl"/>
        </authorList>
    </citation>
    <scope>IDENTIFICATION</scope>
</reference>
<dbReference type="GO" id="GO:0001782">
    <property type="term" value="P:B cell homeostasis"/>
    <property type="evidence" value="ECO:0007669"/>
    <property type="project" value="TreeGrafter"/>
</dbReference>
<evidence type="ECO:0000256" key="1">
    <source>
        <dbReference type="SAM" id="MobiDB-lite"/>
    </source>
</evidence>
<feature type="transmembrane region" description="Helical" evidence="2">
    <location>
        <begin position="122"/>
        <end position="145"/>
    </location>
</feature>
<dbReference type="PANTHER" id="PTHR15511:SF2">
    <property type="entry name" value="TUMOR NECROSIS FACTOR RECEPTOR SUPERFAMILY MEMBER 13B"/>
    <property type="match status" value="1"/>
</dbReference>
<dbReference type="InParanoid" id="A0A673APR6"/>
<feature type="region of interest" description="Disordered" evidence="1">
    <location>
        <begin position="172"/>
        <end position="201"/>
    </location>
</feature>
<dbReference type="InterPro" id="IPR022317">
    <property type="entry name" value="TNFR_13B"/>
</dbReference>
<feature type="domain" description="TNFR-Cys" evidence="3">
    <location>
        <begin position="5"/>
        <end position="43"/>
    </location>
</feature>
<dbReference type="Proteomes" id="UP000472271">
    <property type="component" value="Chromosome 19"/>
</dbReference>
<dbReference type="PROSITE" id="PS00652">
    <property type="entry name" value="TNFR_NGFR_1"/>
    <property type="match status" value="1"/>
</dbReference>
<sequence>MGKSCPAGLYWDTLVKSCVDCRMVCQHPHVVSRCISHCVSADCKALPGFYYDPLLKTCMSCAEVCGRPPEQCTGYCPKCFPCLPSAQPLPVTTKTLLVKASPQTPGPMGLVGLTVLDSALPLYLLLALCTVLLLSSLFLALGVFVRRTTSSKSSKAEPEVDTSNTEVVVQLGQGVNQPGRSTKGDSSRPPEHEPLDDSSPTETCVCVHCFPDLKALSQGHDPTLRTPLPINHQARTGNTLARTTSTNSQQLLCHYNQP</sequence>
<dbReference type="AlphaFoldDB" id="A0A673APR6"/>
<dbReference type="Ensembl" id="ENSSORT00005031248.1">
    <property type="protein sequence ID" value="ENSSORP00005030397.1"/>
    <property type="gene ID" value="ENSSORG00005014492.1"/>
</dbReference>
<dbReference type="PANTHER" id="PTHR15511">
    <property type="entry name" value="TUMOR NECROSIS FACTOR RECEPTOR SUPERFAMILY MEMBER 13B"/>
    <property type="match status" value="1"/>
</dbReference>